<keyword evidence="3" id="KW-1185">Reference proteome</keyword>
<evidence type="ECO:0000313" key="3">
    <source>
        <dbReference type="Proteomes" id="UP001221757"/>
    </source>
</evidence>
<proteinExistence type="predicted"/>
<evidence type="ECO:0000256" key="1">
    <source>
        <dbReference type="SAM" id="MobiDB-lite"/>
    </source>
</evidence>
<evidence type="ECO:0000313" key="2">
    <source>
        <dbReference type="EMBL" id="KAJ7691561.1"/>
    </source>
</evidence>
<feature type="region of interest" description="Disordered" evidence="1">
    <location>
        <begin position="1"/>
        <end position="24"/>
    </location>
</feature>
<name>A0AAD7DJB5_MYCRO</name>
<gene>
    <name evidence="2" type="ORF">B0H17DRAFT_1062920</name>
</gene>
<dbReference type="AlphaFoldDB" id="A0AAD7DJB5"/>
<comment type="caution">
    <text evidence="2">The sequence shown here is derived from an EMBL/GenBank/DDBJ whole genome shotgun (WGS) entry which is preliminary data.</text>
</comment>
<accession>A0AAD7DJB5</accession>
<sequence length="573" mass="64794">MEKDAYIETEPTPSSTTGTSHPVSSGIFSRARNFTVSGGTFNNITKNYTTAPPAPSDLRMIPLGDIHLLREIRVDSDSGVVDRNVRRLYSAQIVSGRCRVTVAMYQGDGTEEQWRRDIANYMSIRHPNIIQIRGAASANGIHATIFYDELIPFQDFLELHRHTLLTVSIYACSSIDFEAAKHYIQDAFHHRLIQPECTLLMHRSSGRLCVDLIRSGISHWFPRLERYHPKGFRSLEAPAHDVRATNILTLKQYHTICFRRLSRFRWALVRTPSSVELGAVIYSPSHQLEDLVEIASLPNPGTYQIRAGWGTSGQPSKHVNEDGWTRINWDNVDTLIWLNLSYLQPDCWLSQANHIFSSLKISSDFHDYVVLDSICFELAISSTLSDPSKGFLFLCPVEDFQTGPWTFRWPNCPAYWSLDPSGAERLSVEDAANLGFPSIRRFMLIGGRLWDANVYAGLRQFHHAKGFNPESQDISRHSGHILYQLLSERHSPFTLNMDSCNGNNQNRLTASKTSAESHTGAVNALVNNEQYPPGEPPISWTLKLVLNIQLTLVVVHALSWGYERIWGMAWAQG</sequence>
<reference evidence="2" key="1">
    <citation type="submission" date="2023-03" db="EMBL/GenBank/DDBJ databases">
        <title>Massive genome expansion in bonnet fungi (Mycena s.s.) driven by repeated elements and novel gene families across ecological guilds.</title>
        <authorList>
            <consortium name="Lawrence Berkeley National Laboratory"/>
            <person name="Harder C.B."/>
            <person name="Miyauchi S."/>
            <person name="Viragh M."/>
            <person name="Kuo A."/>
            <person name="Thoen E."/>
            <person name="Andreopoulos B."/>
            <person name="Lu D."/>
            <person name="Skrede I."/>
            <person name="Drula E."/>
            <person name="Henrissat B."/>
            <person name="Morin E."/>
            <person name="Kohler A."/>
            <person name="Barry K."/>
            <person name="LaButti K."/>
            <person name="Morin E."/>
            <person name="Salamov A."/>
            <person name="Lipzen A."/>
            <person name="Mereny Z."/>
            <person name="Hegedus B."/>
            <person name="Baldrian P."/>
            <person name="Stursova M."/>
            <person name="Weitz H."/>
            <person name="Taylor A."/>
            <person name="Grigoriev I.V."/>
            <person name="Nagy L.G."/>
            <person name="Martin F."/>
            <person name="Kauserud H."/>
        </authorList>
    </citation>
    <scope>NUCLEOTIDE SEQUENCE</scope>
    <source>
        <strain evidence="2">CBHHK067</strain>
    </source>
</reference>
<dbReference type="Proteomes" id="UP001221757">
    <property type="component" value="Unassembled WGS sequence"/>
</dbReference>
<evidence type="ECO:0008006" key="4">
    <source>
        <dbReference type="Google" id="ProtNLM"/>
    </source>
</evidence>
<dbReference type="EMBL" id="JARKIE010000057">
    <property type="protein sequence ID" value="KAJ7691561.1"/>
    <property type="molecule type" value="Genomic_DNA"/>
</dbReference>
<organism evidence="2 3">
    <name type="scientific">Mycena rosella</name>
    <name type="common">Pink bonnet</name>
    <name type="synonym">Agaricus rosellus</name>
    <dbReference type="NCBI Taxonomy" id="1033263"/>
    <lineage>
        <taxon>Eukaryota</taxon>
        <taxon>Fungi</taxon>
        <taxon>Dikarya</taxon>
        <taxon>Basidiomycota</taxon>
        <taxon>Agaricomycotina</taxon>
        <taxon>Agaricomycetes</taxon>
        <taxon>Agaricomycetidae</taxon>
        <taxon>Agaricales</taxon>
        <taxon>Marasmiineae</taxon>
        <taxon>Mycenaceae</taxon>
        <taxon>Mycena</taxon>
    </lineage>
</organism>
<protein>
    <recommendedName>
        <fullName evidence="4">Protein kinase domain-containing protein</fullName>
    </recommendedName>
</protein>
<feature type="compositionally biased region" description="Low complexity" evidence="1">
    <location>
        <begin position="9"/>
        <end position="24"/>
    </location>
</feature>